<keyword evidence="2" id="KW-0805">Transcription regulation</keyword>
<dbReference type="Proteomes" id="UP000182961">
    <property type="component" value="Unassembled WGS sequence"/>
</dbReference>
<dbReference type="RefSeq" id="WP_051536678.1">
    <property type="nucleotide sequence ID" value="NZ_FOUT01000010.1"/>
</dbReference>
<dbReference type="NCBIfam" id="TIGR02937">
    <property type="entry name" value="sigma70-ECF"/>
    <property type="match status" value="1"/>
</dbReference>
<dbReference type="eggNOG" id="COG1595">
    <property type="taxonomic scope" value="Bacteria"/>
</dbReference>
<dbReference type="InterPro" id="IPR013325">
    <property type="entry name" value="RNA_pol_sigma_r2"/>
</dbReference>
<protein>
    <submittedName>
        <fullName evidence="7">RNA polymerase sigma-70 factor, ECF subfamily</fullName>
    </submittedName>
</protein>
<dbReference type="InterPro" id="IPR013324">
    <property type="entry name" value="RNA_pol_sigma_r3/r4-like"/>
</dbReference>
<dbReference type="EMBL" id="FOUT01000010">
    <property type="protein sequence ID" value="SFN30633.1"/>
    <property type="molecule type" value="Genomic_DNA"/>
</dbReference>
<evidence type="ECO:0000259" key="6">
    <source>
        <dbReference type="Pfam" id="PF08281"/>
    </source>
</evidence>
<evidence type="ECO:0000256" key="3">
    <source>
        <dbReference type="ARBA" id="ARBA00023082"/>
    </source>
</evidence>
<gene>
    <name evidence="7" type="ORF">SAMN05444143_11013</name>
</gene>
<evidence type="ECO:0000256" key="4">
    <source>
        <dbReference type="ARBA" id="ARBA00023163"/>
    </source>
</evidence>
<feature type="domain" description="RNA polymerase sigma-70 region 2" evidence="5">
    <location>
        <begin position="21"/>
        <end position="83"/>
    </location>
</feature>
<dbReference type="InterPro" id="IPR014284">
    <property type="entry name" value="RNA_pol_sigma-70_dom"/>
</dbReference>
<dbReference type="AlphaFoldDB" id="A0A1I4XZ10"/>
<dbReference type="InterPro" id="IPR013249">
    <property type="entry name" value="RNA_pol_sigma70_r4_t2"/>
</dbReference>
<proteinExistence type="inferred from homology"/>
<accession>A0A1I4XZ10</accession>
<dbReference type="InterPro" id="IPR039425">
    <property type="entry name" value="RNA_pol_sigma-70-like"/>
</dbReference>
<dbReference type="InterPro" id="IPR036388">
    <property type="entry name" value="WH-like_DNA-bd_sf"/>
</dbReference>
<name>A0A1I4XZ10_9FLAO</name>
<comment type="similarity">
    <text evidence="1">Belongs to the sigma-70 factor family. ECF subfamily.</text>
</comment>
<dbReference type="Gene3D" id="1.10.1740.10">
    <property type="match status" value="1"/>
</dbReference>
<dbReference type="GO" id="GO:0006352">
    <property type="term" value="P:DNA-templated transcription initiation"/>
    <property type="evidence" value="ECO:0007669"/>
    <property type="project" value="InterPro"/>
</dbReference>
<sequence length="183" mass="21595">MKKKVLDVDVHNSSEIYIKKLFNEHYRSLVQYSNRFLSIEEGEDLVQDVFINLWEKQTTFPDELHLKLYLYKAVRNKCYNVIKHNLVKNKYATTAIQSLEDDDLFLKHVLEEDIVSQLYKAIEGLPDRKKEIIKLSLKGLKNTEIAVELGIQLQTVKTLKSQSYKILREQFQDLEAIIYFLLV</sequence>
<evidence type="ECO:0000259" key="5">
    <source>
        <dbReference type="Pfam" id="PF04542"/>
    </source>
</evidence>
<dbReference type="InterPro" id="IPR007627">
    <property type="entry name" value="RNA_pol_sigma70_r2"/>
</dbReference>
<evidence type="ECO:0000256" key="2">
    <source>
        <dbReference type="ARBA" id="ARBA00023015"/>
    </source>
</evidence>
<dbReference type="PANTHER" id="PTHR43133">
    <property type="entry name" value="RNA POLYMERASE ECF-TYPE SIGMA FACTO"/>
    <property type="match status" value="1"/>
</dbReference>
<keyword evidence="3" id="KW-0731">Sigma factor</keyword>
<keyword evidence="8" id="KW-1185">Reference proteome</keyword>
<evidence type="ECO:0000256" key="1">
    <source>
        <dbReference type="ARBA" id="ARBA00010641"/>
    </source>
</evidence>
<dbReference type="Gene3D" id="1.10.10.10">
    <property type="entry name" value="Winged helix-like DNA-binding domain superfamily/Winged helix DNA-binding domain"/>
    <property type="match status" value="1"/>
</dbReference>
<evidence type="ECO:0000313" key="7">
    <source>
        <dbReference type="EMBL" id="SFN30633.1"/>
    </source>
</evidence>
<organism evidence="7 8">
    <name type="scientific">Flavobacterium succinicans</name>
    <dbReference type="NCBI Taxonomy" id="29536"/>
    <lineage>
        <taxon>Bacteria</taxon>
        <taxon>Pseudomonadati</taxon>
        <taxon>Bacteroidota</taxon>
        <taxon>Flavobacteriia</taxon>
        <taxon>Flavobacteriales</taxon>
        <taxon>Flavobacteriaceae</taxon>
        <taxon>Flavobacterium</taxon>
    </lineage>
</organism>
<dbReference type="STRING" id="29536.FLB_10310"/>
<evidence type="ECO:0000313" key="8">
    <source>
        <dbReference type="Proteomes" id="UP000182961"/>
    </source>
</evidence>
<dbReference type="GO" id="GO:0016987">
    <property type="term" value="F:sigma factor activity"/>
    <property type="evidence" value="ECO:0007669"/>
    <property type="project" value="UniProtKB-KW"/>
</dbReference>
<dbReference type="SUPFAM" id="SSF88946">
    <property type="entry name" value="Sigma2 domain of RNA polymerase sigma factors"/>
    <property type="match status" value="1"/>
</dbReference>
<dbReference type="Pfam" id="PF04542">
    <property type="entry name" value="Sigma70_r2"/>
    <property type="match status" value="1"/>
</dbReference>
<dbReference type="GO" id="GO:0003677">
    <property type="term" value="F:DNA binding"/>
    <property type="evidence" value="ECO:0007669"/>
    <property type="project" value="InterPro"/>
</dbReference>
<reference evidence="8" key="1">
    <citation type="submission" date="2016-10" db="EMBL/GenBank/DDBJ databases">
        <authorList>
            <person name="Varghese N."/>
            <person name="Submissions S."/>
        </authorList>
    </citation>
    <scope>NUCLEOTIDE SEQUENCE [LARGE SCALE GENOMIC DNA]</scope>
    <source>
        <strain evidence="8">DSM 4002</strain>
    </source>
</reference>
<dbReference type="Pfam" id="PF08281">
    <property type="entry name" value="Sigma70_r4_2"/>
    <property type="match status" value="1"/>
</dbReference>
<feature type="domain" description="RNA polymerase sigma factor 70 region 4 type 2" evidence="6">
    <location>
        <begin position="117"/>
        <end position="165"/>
    </location>
</feature>
<dbReference type="PANTHER" id="PTHR43133:SF46">
    <property type="entry name" value="RNA POLYMERASE SIGMA-70 FACTOR ECF SUBFAMILY"/>
    <property type="match status" value="1"/>
</dbReference>
<dbReference type="SUPFAM" id="SSF88659">
    <property type="entry name" value="Sigma3 and sigma4 domains of RNA polymerase sigma factors"/>
    <property type="match status" value="1"/>
</dbReference>
<keyword evidence="4" id="KW-0804">Transcription</keyword>